<dbReference type="RefSeq" id="WP_235293060.1">
    <property type="nucleotide sequence ID" value="NZ_BSOH01000005.1"/>
</dbReference>
<organism evidence="5 6">
    <name type="scientific">Portibacter lacus</name>
    <dbReference type="NCBI Taxonomy" id="1099794"/>
    <lineage>
        <taxon>Bacteria</taxon>
        <taxon>Pseudomonadati</taxon>
        <taxon>Bacteroidota</taxon>
        <taxon>Saprospiria</taxon>
        <taxon>Saprospirales</taxon>
        <taxon>Haliscomenobacteraceae</taxon>
        <taxon>Portibacter</taxon>
    </lineage>
</organism>
<keyword evidence="4" id="KW-0732">Signal</keyword>
<protein>
    <submittedName>
        <fullName evidence="5">Collagen-binding protein</fullName>
    </submittedName>
</protein>
<feature type="chain" id="PRO_5041300684" evidence="4">
    <location>
        <begin position="20"/>
        <end position="794"/>
    </location>
</feature>
<accession>A0AA37WE42</accession>
<dbReference type="Gene3D" id="2.40.170.20">
    <property type="entry name" value="TonB-dependent receptor, beta-barrel domain"/>
    <property type="match status" value="1"/>
</dbReference>
<evidence type="ECO:0000313" key="6">
    <source>
        <dbReference type="Proteomes" id="UP001156666"/>
    </source>
</evidence>
<dbReference type="SUPFAM" id="SSF49464">
    <property type="entry name" value="Carboxypeptidase regulatory domain-like"/>
    <property type="match status" value="1"/>
</dbReference>
<comment type="subcellular location">
    <subcellularLocation>
        <location evidence="1">Cell outer membrane</location>
    </subcellularLocation>
</comment>
<dbReference type="EMBL" id="BSOH01000005">
    <property type="protein sequence ID" value="GLR16259.1"/>
    <property type="molecule type" value="Genomic_DNA"/>
</dbReference>
<reference evidence="5" key="2">
    <citation type="submission" date="2023-01" db="EMBL/GenBank/DDBJ databases">
        <title>Draft genome sequence of Portibacter lacus strain NBRC 108769.</title>
        <authorList>
            <person name="Sun Q."/>
            <person name="Mori K."/>
        </authorList>
    </citation>
    <scope>NUCLEOTIDE SEQUENCE</scope>
    <source>
        <strain evidence="5">NBRC 108769</strain>
    </source>
</reference>
<name>A0AA37WE42_9BACT</name>
<dbReference type="AlphaFoldDB" id="A0AA37WE42"/>
<feature type="signal peptide" evidence="4">
    <location>
        <begin position="1"/>
        <end position="19"/>
    </location>
</feature>
<dbReference type="InterPro" id="IPR008969">
    <property type="entry name" value="CarboxyPept-like_regulatory"/>
</dbReference>
<evidence type="ECO:0000256" key="1">
    <source>
        <dbReference type="ARBA" id="ARBA00004442"/>
    </source>
</evidence>
<dbReference type="Gene3D" id="2.60.40.1120">
    <property type="entry name" value="Carboxypeptidase-like, regulatory domain"/>
    <property type="match status" value="1"/>
</dbReference>
<keyword evidence="2" id="KW-0472">Membrane</keyword>
<reference evidence="5" key="1">
    <citation type="journal article" date="2014" name="Int. J. Syst. Evol. Microbiol.">
        <title>Complete genome sequence of Corynebacterium casei LMG S-19264T (=DSM 44701T), isolated from a smear-ripened cheese.</title>
        <authorList>
            <consortium name="US DOE Joint Genome Institute (JGI-PGF)"/>
            <person name="Walter F."/>
            <person name="Albersmeier A."/>
            <person name="Kalinowski J."/>
            <person name="Ruckert C."/>
        </authorList>
    </citation>
    <scope>NUCLEOTIDE SEQUENCE</scope>
    <source>
        <strain evidence="5">NBRC 108769</strain>
    </source>
</reference>
<keyword evidence="3" id="KW-0998">Cell outer membrane</keyword>
<dbReference type="SUPFAM" id="SSF56935">
    <property type="entry name" value="Porins"/>
    <property type="match status" value="1"/>
</dbReference>
<evidence type="ECO:0000256" key="4">
    <source>
        <dbReference type="SAM" id="SignalP"/>
    </source>
</evidence>
<dbReference type="InterPro" id="IPR037066">
    <property type="entry name" value="Plug_dom_sf"/>
</dbReference>
<dbReference type="Gene3D" id="2.170.130.10">
    <property type="entry name" value="TonB-dependent receptor, plug domain"/>
    <property type="match status" value="1"/>
</dbReference>
<keyword evidence="6" id="KW-1185">Reference proteome</keyword>
<evidence type="ECO:0000256" key="2">
    <source>
        <dbReference type="ARBA" id="ARBA00023136"/>
    </source>
</evidence>
<dbReference type="InterPro" id="IPR036942">
    <property type="entry name" value="Beta-barrel_TonB_sf"/>
</dbReference>
<evidence type="ECO:0000313" key="5">
    <source>
        <dbReference type="EMBL" id="GLR16259.1"/>
    </source>
</evidence>
<dbReference type="GO" id="GO:0009279">
    <property type="term" value="C:cell outer membrane"/>
    <property type="evidence" value="ECO:0007669"/>
    <property type="project" value="UniProtKB-SubCell"/>
</dbReference>
<dbReference type="Proteomes" id="UP001156666">
    <property type="component" value="Unassembled WGS sequence"/>
</dbReference>
<proteinExistence type="predicted"/>
<dbReference type="Pfam" id="PF13715">
    <property type="entry name" value="CarbopepD_reg_2"/>
    <property type="match status" value="1"/>
</dbReference>
<evidence type="ECO:0000256" key="3">
    <source>
        <dbReference type="ARBA" id="ARBA00023237"/>
    </source>
</evidence>
<keyword evidence="5" id="KW-0176">Collagen</keyword>
<comment type="caution">
    <text evidence="5">The sequence shown here is derived from an EMBL/GenBank/DDBJ whole genome shotgun (WGS) entry which is preliminary data.</text>
</comment>
<sequence length="794" mass="89107">MRKILLFTLFVLVGNLLNAQSGLIQGSVIDFLDRSGLPYANISIDNEAQVFTTDSLGDFSIELKPGYHNVTVSYLSYESKKYHQVKVDPIKPNNLVVTLKQSNVNLDEIVVKGKSQSKTSETPLSIKSIGINEITRLPGTTIDVSKVIKNLPGVLPKVSFGYNIIVRGGASHENKFYIEGIEIPSINHFSVQGVSGGPNGMINVDLLKGANLITGAFPANRYNALSSVLNLNTRSGRTDRLGGKFTLGATDVGLSLEGPLSKNSNFIISGRKSFSEYYLKAFKLPVLPAYSDYNFKFESRWKRNELKIIGIGAVDQSRLNLDDANKPDASVGLLYNTGYIPEGDQNVHTLGLNYKKFSDYGYSTIILSTSYFRNKAIKYFDNSFEQEDLWFDYDATEMKTQARFEQNIYVGDNELRFGVSLENSVFSLDNYAIEIGQENLPFIVDFDSKLSTLAYGAFVSYSRKFLNDKLNIFGGLRMDANSYGDLTQNPLDQVSPRISASYKVTNKSTISTNIGSYYQLPPSTILAYSEDGALVNQNRIGYINSNQLALGYSYQISEDKIVSIETFYKQYDKYPFLLRDSISFANANADYVAVGNQPASSTTKGRAYGVELFIQKKFRKNSLWSASYNYSVSEFEDKNGDFVSSSWDTRHFLNLVYAKTFGKNWQIGGKFTFASASPYTPFDQSASSQKAFWDLNRRGIFDYDQLNTAFLKPFRTLDFRIDKNVYYKKFTANFYLDIQNISSSAIEYIPYLVPVRNEDGSFKLDPENPNQYQTELITSDSGRVLPTIGIIIEI</sequence>
<gene>
    <name evidence="5" type="ORF">GCM10007940_08740</name>
</gene>